<keyword evidence="1" id="KW-0812">Transmembrane</keyword>
<dbReference type="EMBL" id="CP056030">
    <property type="protein sequence ID" value="QKZ02592.1"/>
    <property type="molecule type" value="Genomic_DNA"/>
</dbReference>
<evidence type="ECO:0000313" key="3">
    <source>
        <dbReference type="Proteomes" id="UP000509568"/>
    </source>
</evidence>
<evidence type="ECO:0000256" key="1">
    <source>
        <dbReference type="SAM" id="Phobius"/>
    </source>
</evidence>
<gene>
    <name evidence="2" type="ORF">HWQ56_01790</name>
</gene>
<feature type="transmembrane region" description="Helical" evidence="1">
    <location>
        <begin position="6"/>
        <end position="24"/>
    </location>
</feature>
<reference evidence="2 3" key="1">
    <citation type="submission" date="2020-06" db="EMBL/GenBank/DDBJ databases">
        <title>Pseudomonas eucalypticola sp. nov., an endophyte of Eucalyptus dunnii leaves with biocontrol ability of eucalyptus leaf blight.</title>
        <authorList>
            <person name="Liu Y."/>
            <person name="Song Z."/>
            <person name="Zeng H."/>
            <person name="Lu M."/>
            <person name="Wang X."/>
            <person name="Lian X."/>
            <person name="Zhang Q."/>
        </authorList>
    </citation>
    <scope>NUCLEOTIDE SEQUENCE [LARGE SCALE GENOMIC DNA]</scope>
    <source>
        <strain evidence="2 3">NP-1</strain>
    </source>
</reference>
<keyword evidence="1" id="KW-0472">Membrane</keyword>
<dbReference type="RefSeq" id="WP_176569644.1">
    <property type="nucleotide sequence ID" value="NZ_CP056030.1"/>
</dbReference>
<sequence>MTGDDISAASLLMAVVAILYGAWYQEISCAAQVAVPQHDKHNALAQVEPAFFARCLPLACMAAMVVLVFLPTTVGIVGHSITVLEQHGAQAYTQYNSARTAFCLVVGVGLAIAGHLWRMAWRLACLRRRLKT</sequence>
<organism evidence="2 3">
    <name type="scientific">Pseudomonas eucalypticola</name>
    <dbReference type="NCBI Taxonomy" id="2599595"/>
    <lineage>
        <taxon>Bacteria</taxon>
        <taxon>Pseudomonadati</taxon>
        <taxon>Pseudomonadota</taxon>
        <taxon>Gammaproteobacteria</taxon>
        <taxon>Pseudomonadales</taxon>
        <taxon>Pseudomonadaceae</taxon>
        <taxon>Pseudomonas</taxon>
    </lineage>
</organism>
<dbReference type="Proteomes" id="UP000509568">
    <property type="component" value="Chromosome"/>
</dbReference>
<evidence type="ECO:0000313" key="2">
    <source>
        <dbReference type="EMBL" id="QKZ02592.1"/>
    </source>
</evidence>
<keyword evidence="1" id="KW-1133">Transmembrane helix</keyword>
<name>A0A7D5D4K3_9PSED</name>
<feature type="transmembrane region" description="Helical" evidence="1">
    <location>
        <begin position="98"/>
        <end position="121"/>
    </location>
</feature>
<accession>A0A7D5D4K3</accession>
<feature type="transmembrane region" description="Helical" evidence="1">
    <location>
        <begin position="56"/>
        <end position="78"/>
    </location>
</feature>
<keyword evidence="3" id="KW-1185">Reference proteome</keyword>
<dbReference type="AlphaFoldDB" id="A0A7D5D4K3"/>
<dbReference type="KEGG" id="pez:HWQ56_01790"/>
<proteinExistence type="predicted"/>
<protein>
    <submittedName>
        <fullName evidence="2">Uncharacterized protein</fullName>
    </submittedName>
</protein>